<dbReference type="InterPro" id="IPR037221">
    <property type="entry name" value="H-type_lectin_dom_sf"/>
</dbReference>
<name>R7RWN7_STEHR</name>
<feature type="domain" description="H-type lectin" evidence="1">
    <location>
        <begin position="77"/>
        <end position="138"/>
    </location>
</feature>
<dbReference type="GeneID" id="18806572"/>
<proteinExistence type="predicted"/>
<dbReference type="GO" id="GO:0009986">
    <property type="term" value="C:cell surface"/>
    <property type="evidence" value="ECO:0007669"/>
    <property type="project" value="TreeGrafter"/>
</dbReference>
<dbReference type="OMA" id="ITHCFRI"/>
<dbReference type="KEGG" id="shs:STEHIDRAFT_69789"/>
<feature type="non-terminal residue" evidence="2">
    <location>
        <position position="1"/>
    </location>
</feature>
<evidence type="ECO:0000313" key="2">
    <source>
        <dbReference type="EMBL" id="EIM79230.1"/>
    </source>
</evidence>
<dbReference type="AlphaFoldDB" id="R7RWN7"/>
<dbReference type="Proteomes" id="UP000053927">
    <property type="component" value="Unassembled WGS sequence"/>
</dbReference>
<gene>
    <name evidence="2" type="ORF">STEHIDRAFT_69789</name>
</gene>
<organism evidence="2 3">
    <name type="scientific">Stereum hirsutum (strain FP-91666)</name>
    <name type="common">White-rot fungus</name>
    <dbReference type="NCBI Taxonomy" id="721885"/>
    <lineage>
        <taxon>Eukaryota</taxon>
        <taxon>Fungi</taxon>
        <taxon>Dikarya</taxon>
        <taxon>Basidiomycota</taxon>
        <taxon>Agaricomycotina</taxon>
        <taxon>Agaricomycetes</taxon>
        <taxon>Russulales</taxon>
        <taxon>Stereaceae</taxon>
        <taxon>Stereum</taxon>
    </lineage>
</organism>
<dbReference type="GO" id="GO:0098609">
    <property type="term" value="P:cell-cell adhesion"/>
    <property type="evidence" value="ECO:0007669"/>
    <property type="project" value="TreeGrafter"/>
</dbReference>
<dbReference type="PANTHER" id="PTHR46938">
    <property type="entry name" value="DISCOIDIN-1 SUBUNIT A-RELATED-RELATED"/>
    <property type="match status" value="1"/>
</dbReference>
<feature type="domain" description="H-type lectin" evidence="1">
    <location>
        <begin position="2"/>
        <end position="53"/>
    </location>
</feature>
<reference evidence="3" key="1">
    <citation type="journal article" date="2012" name="Science">
        <title>The Paleozoic origin of enzymatic lignin decomposition reconstructed from 31 fungal genomes.</title>
        <authorList>
            <person name="Floudas D."/>
            <person name="Binder M."/>
            <person name="Riley R."/>
            <person name="Barry K."/>
            <person name="Blanchette R.A."/>
            <person name="Henrissat B."/>
            <person name="Martinez A.T."/>
            <person name="Otillar R."/>
            <person name="Spatafora J.W."/>
            <person name="Yadav J.S."/>
            <person name="Aerts A."/>
            <person name="Benoit I."/>
            <person name="Boyd A."/>
            <person name="Carlson A."/>
            <person name="Copeland A."/>
            <person name="Coutinho P.M."/>
            <person name="de Vries R.P."/>
            <person name="Ferreira P."/>
            <person name="Findley K."/>
            <person name="Foster B."/>
            <person name="Gaskell J."/>
            <person name="Glotzer D."/>
            <person name="Gorecki P."/>
            <person name="Heitman J."/>
            <person name="Hesse C."/>
            <person name="Hori C."/>
            <person name="Igarashi K."/>
            <person name="Jurgens J.A."/>
            <person name="Kallen N."/>
            <person name="Kersten P."/>
            <person name="Kohler A."/>
            <person name="Kuees U."/>
            <person name="Kumar T.K.A."/>
            <person name="Kuo A."/>
            <person name="LaButti K."/>
            <person name="Larrondo L.F."/>
            <person name="Lindquist E."/>
            <person name="Ling A."/>
            <person name="Lombard V."/>
            <person name="Lucas S."/>
            <person name="Lundell T."/>
            <person name="Martin R."/>
            <person name="McLaughlin D.J."/>
            <person name="Morgenstern I."/>
            <person name="Morin E."/>
            <person name="Murat C."/>
            <person name="Nagy L.G."/>
            <person name="Nolan M."/>
            <person name="Ohm R.A."/>
            <person name="Patyshakuliyeva A."/>
            <person name="Rokas A."/>
            <person name="Ruiz-Duenas F.J."/>
            <person name="Sabat G."/>
            <person name="Salamov A."/>
            <person name="Samejima M."/>
            <person name="Schmutz J."/>
            <person name="Slot J.C."/>
            <person name="St John F."/>
            <person name="Stenlid J."/>
            <person name="Sun H."/>
            <person name="Sun S."/>
            <person name="Syed K."/>
            <person name="Tsang A."/>
            <person name="Wiebenga A."/>
            <person name="Young D."/>
            <person name="Pisabarro A."/>
            <person name="Eastwood D.C."/>
            <person name="Martin F."/>
            <person name="Cullen D."/>
            <person name="Grigoriev I.V."/>
            <person name="Hibbett D.S."/>
        </authorList>
    </citation>
    <scope>NUCLEOTIDE SEQUENCE [LARGE SCALE GENOMIC DNA]</scope>
    <source>
        <strain evidence="3">FP-91666</strain>
    </source>
</reference>
<dbReference type="OrthoDB" id="5419324at2759"/>
<sequence length="229" mass="25783">SPRIAVGLNYLDMHITHCFRIHGYTDNIGEGHFMAHIATWGDSVVYNGVLSWLKLPACDPDIRTGVYHCSQESSDWVAFDWRYDSYPVVFVGMCGFDVGKVPRLSVTATNVSRTGFQINVEKWGDTELHGCWVTWIAFPANKDGICAGSFGSKTTTKSSNSGHIRFPCHFKRPPTIFTAFTKFDLDTRNNLRMRSDTSNATTSGMDWSIETWADSMFYDAQMAYLALED</sequence>
<dbReference type="InterPro" id="IPR052487">
    <property type="entry name" value="Galactose-binding_lectin"/>
</dbReference>
<dbReference type="GO" id="GO:0098636">
    <property type="term" value="C:protein complex involved in cell adhesion"/>
    <property type="evidence" value="ECO:0007669"/>
    <property type="project" value="TreeGrafter"/>
</dbReference>
<dbReference type="GO" id="GO:0046871">
    <property type="term" value="F:N-acetylgalactosamine binding"/>
    <property type="evidence" value="ECO:0007669"/>
    <property type="project" value="TreeGrafter"/>
</dbReference>
<protein>
    <recommendedName>
        <fullName evidence="1">H-type lectin domain-containing protein</fullName>
    </recommendedName>
</protein>
<dbReference type="InterPro" id="IPR019019">
    <property type="entry name" value="H-type_lectin_domain"/>
</dbReference>
<dbReference type="SUPFAM" id="SSF141086">
    <property type="entry name" value="Agglutinin HPA-like"/>
    <property type="match status" value="3"/>
</dbReference>
<dbReference type="RefSeq" id="XP_007311650.1">
    <property type="nucleotide sequence ID" value="XM_007311588.1"/>
</dbReference>
<dbReference type="Gene3D" id="2.60.40.2080">
    <property type="match status" value="3"/>
</dbReference>
<dbReference type="GO" id="GO:0070492">
    <property type="term" value="F:oligosaccharide binding"/>
    <property type="evidence" value="ECO:0007669"/>
    <property type="project" value="TreeGrafter"/>
</dbReference>
<feature type="domain" description="H-type lectin" evidence="1">
    <location>
        <begin position="163"/>
        <end position="226"/>
    </location>
</feature>
<keyword evidence="3" id="KW-1185">Reference proteome</keyword>
<dbReference type="GO" id="GO:0030247">
    <property type="term" value="F:polysaccharide binding"/>
    <property type="evidence" value="ECO:0007669"/>
    <property type="project" value="TreeGrafter"/>
</dbReference>
<dbReference type="EMBL" id="JH687407">
    <property type="protein sequence ID" value="EIM79230.1"/>
    <property type="molecule type" value="Genomic_DNA"/>
</dbReference>
<evidence type="ECO:0000313" key="3">
    <source>
        <dbReference type="Proteomes" id="UP000053927"/>
    </source>
</evidence>
<accession>R7RWN7</accession>
<evidence type="ECO:0000259" key="1">
    <source>
        <dbReference type="Pfam" id="PF09458"/>
    </source>
</evidence>
<dbReference type="eggNOG" id="ENOG502RP86">
    <property type="taxonomic scope" value="Eukaryota"/>
</dbReference>
<dbReference type="Pfam" id="PF09458">
    <property type="entry name" value="H_lectin"/>
    <property type="match status" value="3"/>
</dbReference>